<keyword evidence="3 6" id="KW-0812">Transmembrane</keyword>
<feature type="transmembrane region" description="Helical" evidence="6">
    <location>
        <begin position="229"/>
        <end position="254"/>
    </location>
</feature>
<dbReference type="InterPro" id="IPR003838">
    <property type="entry name" value="ABC3_permease_C"/>
</dbReference>
<evidence type="ECO:0000256" key="3">
    <source>
        <dbReference type="ARBA" id="ARBA00022692"/>
    </source>
</evidence>
<dbReference type="PANTHER" id="PTHR46795">
    <property type="entry name" value="ABC TRANSPORTER PERMEASE-RELATED-RELATED"/>
    <property type="match status" value="1"/>
</dbReference>
<protein>
    <submittedName>
        <fullName evidence="8">FtsX-like permease family protein</fullName>
    </submittedName>
</protein>
<accession>A0A1M5U982</accession>
<dbReference type="Pfam" id="PF02687">
    <property type="entry name" value="FtsX"/>
    <property type="match status" value="1"/>
</dbReference>
<gene>
    <name evidence="8" type="ORF">SAMN02745135_01324</name>
</gene>
<feature type="transmembrane region" description="Helical" evidence="6">
    <location>
        <begin position="56"/>
        <end position="75"/>
    </location>
</feature>
<dbReference type="Proteomes" id="UP000183967">
    <property type="component" value="Unassembled WGS sequence"/>
</dbReference>
<feature type="domain" description="ABC3 transporter permease C-terminal" evidence="7">
    <location>
        <begin position="60"/>
        <end position="181"/>
    </location>
</feature>
<keyword evidence="2" id="KW-1003">Cell membrane</keyword>
<evidence type="ECO:0000259" key="7">
    <source>
        <dbReference type="Pfam" id="PF02687"/>
    </source>
</evidence>
<keyword evidence="4 6" id="KW-1133">Transmembrane helix</keyword>
<dbReference type="AlphaFoldDB" id="A0A1M5U982"/>
<organism evidence="8 9">
    <name type="scientific">Caloranaerobacter azorensis DSM 13643</name>
    <dbReference type="NCBI Taxonomy" id="1121264"/>
    <lineage>
        <taxon>Bacteria</taxon>
        <taxon>Bacillati</taxon>
        <taxon>Bacillota</taxon>
        <taxon>Tissierellia</taxon>
        <taxon>Tissierellales</taxon>
        <taxon>Thermohalobacteraceae</taxon>
        <taxon>Caloranaerobacter</taxon>
    </lineage>
</organism>
<keyword evidence="9" id="KW-1185">Reference proteome</keyword>
<dbReference type="GO" id="GO:0005886">
    <property type="term" value="C:plasma membrane"/>
    <property type="evidence" value="ECO:0007669"/>
    <property type="project" value="UniProtKB-SubCell"/>
</dbReference>
<evidence type="ECO:0000256" key="5">
    <source>
        <dbReference type="ARBA" id="ARBA00023136"/>
    </source>
</evidence>
<keyword evidence="5 6" id="KW-0472">Membrane</keyword>
<dbReference type="EMBL" id="FQXO01000030">
    <property type="protein sequence ID" value="SHH59582.1"/>
    <property type="molecule type" value="Genomic_DNA"/>
</dbReference>
<name>A0A1M5U982_9FIRM</name>
<dbReference type="PANTHER" id="PTHR46795:SF3">
    <property type="entry name" value="ABC TRANSPORTER PERMEASE"/>
    <property type="match status" value="1"/>
</dbReference>
<evidence type="ECO:0000256" key="6">
    <source>
        <dbReference type="SAM" id="Phobius"/>
    </source>
</evidence>
<feature type="transmembrane region" description="Helical" evidence="6">
    <location>
        <begin position="155"/>
        <end position="177"/>
    </location>
</feature>
<evidence type="ECO:0000313" key="9">
    <source>
        <dbReference type="Proteomes" id="UP000183967"/>
    </source>
</evidence>
<feature type="transmembrane region" description="Helical" evidence="6">
    <location>
        <begin position="198"/>
        <end position="217"/>
    </location>
</feature>
<comment type="subcellular location">
    <subcellularLocation>
        <location evidence="1">Cell membrane</location>
        <topology evidence="1">Multi-pass membrane protein</topology>
    </subcellularLocation>
</comment>
<dbReference type="InterPro" id="IPR052536">
    <property type="entry name" value="ABC-4_Integral_Memb_Prot"/>
</dbReference>
<evidence type="ECO:0000256" key="2">
    <source>
        <dbReference type="ARBA" id="ARBA00022475"/>
    </source>
</evidence>
<evidence type="ECO:0000256" key="4">
    <source>
        <dbReference type="ARBA" id="ARBA00022989"/>
    </source>
</evidence>
<evidence type="ECO:0000256" key="1">
    <source>
        <dbReference type="ARBA" id="ARBA00004651"/>
    </source>
</evidence>
<evidence type="ECO:0000313" key="8">
    <source>
        <dbReference type="EMBL" id="SHH59582.1"/>
    </source>
</evidence>
<feature type="transmembrane region" description="Helical" evidence="6">
    <location>
        <begin position="18"/>
        <end position="35"/>
    </location>
</feature>
<reference evidence="9" key="1">
    <citation type="submission" date="2016-11" db="EMBL/GenBank/DDBJ databases">
        <authorList>
            <person name="Varghese N."/>
            <person name="Submissions S."/>
        </authorList>
    </citation>
    <scope>NUCLEOTIDE SEQUENCE [LARGE SCALE GENOMIC DNA]</scope>
    <source>
        <strain evidence="9">DSM 13643</strain>
    </source>
</reference>
<proteinExistence type="predicted"/>
<dbReference type="RefSeq" id="WP_159430393.1">
    <property type="nucleotide sequence ID" value="NZ_FQXO01000030.1"/>
</dbReference>
<sequence>MTLFNICIKNIKRNFRNYFIYFMSIVFNVIIYYMFSSIRFNEQIINFIKGEEKALIVFKFASIVLFVFSLIFIWYSTSFFMKKRKREIGLYSLFGVKKNQIGRMLFYENIIMGMIALGIGLLLGSILSKLFIMILFRFMSILITVKFVISLKAILNTIFAFGILFLITSIHGYTIIYRFSIIELFKAENVREKEPKTSVIMALGSILIMVIGYIVGLKVNTNNFLVNTSIVFAASIIGTFMFFSFFLVFIVKILKKIKRGIIKGLI</sequence>
<dbReference type="OrthoDB" id="9781780at2"/>